<dbReference type="EMBL" id="FTOH01000003">
    <property type="protein sequence ID" value="SIS67005.1"/>
    <property type="molecule type" value="Genomic_DNA"/>
</dbReference>
<dbReference type="Proteomes" id="UP000185639">
    <property type="component" value="Unassembled WGS sequence"/>
</dbReference>
<keyword evidence="2" id="KW-1185">Reference proteome</keyword>
<reference evidence="2" key="1">
    <citation type="submission" date="2017-01" db="EMBL/GenBank/DDBJ databases">
        <authorList>
            <person name="Varghese N."/>
            <person name="Submissions S."/>
        </authorList>
    </citation>
    <scope>NUCLEOTIDE SEQUENCE [LARGE SCALE GENOMIC DNA]</scope>
    <source>
        <strain evidence="2">DSM 24913</strain>
    </source>
</reference>
<dbReference type="AlphaFoldDB" id="A0A1N7KZK3"/>
<proteinExistence type="predicted"/>
<evidence type="ECO:0000313" key="2">
    <source>
        <dbReference type="Proteomes" id="UP000185639"/>
    </source>
</evidence>
<accession>A0A1N7KZK3</accession>
<dbReference type="STRING" id="484498.SAMN05421686_103185"/>
<gene>
    <name evidence="1" type="ORF">SAMN05421686_103185</name>
</gene>
<organism evidence="1 2">
    <name type="scientific">Thalassolituus maritimus</name>
    <dbReference type="NCBI Taxonomy" id="484498"/>
    <lineage>
        <taxon>Bacteria</taxon>
        <taxon>Pseudomonadati</taxon>
        <taxon>Pseudomonadota</taxon>
        <taxon>Gammaproteobacteria</taxon>
        <taxon>Oceanospirillales</taxon>
        <taxon>Oceanospirillaceae</taxon>
        <taxon>Thalassolituus</taxon>
    </lineage>
</organism>
<name>A0A1N7KZK3_9GAMM</name>
<sequence>MCNVSSPVISNLSQFQLSPFGPQASGRQILADEQMQKLLQNFQASSQEQSSTGYHALAVISAVNSLRSSAVPVNSYVRNGSPSTRCISGPGFEIEYELNMGLSQTDITITDIRVVRQSARKVTEPGLWNVEADAENGSWKVASTPSYNLQAASQRGGTIEKPLQIGINGYCGGIREAAEILPDHISKGDPAVIDKLKASGFELFYTPQHKAGKAGWEFVRRLGKRTPSEDVVKAGRVLASYMKDAHQRGLRVEWTSHRGGSAVLTEAMRCLKQANVDLKGTQRIFLSDHTSSHYEADIARRAIGMDVRDSKWFNSSPGLAQVIGGQRFGGATVACSLNKLVNHTPRDQIASEFVGTAYDVVAQSKNTMAVGGLVGALGTTPGFALVVLGAILASAPTLTEGYHRSPVEPLKTLAKKVQNKVF</sequence>
<evidence type="ECO:0000313" key="1">
    <source>
        <dbReference type="EMBL" id="SIS67005.1"/>
    </source>
</evidence>
<protein>
    <submittedName>
        <fullName evidence="1">Uncharacterized protein</fullName>
    </submittedName>
</protein>